<proteinExistence type="predicted"/>
<reference evidence="1" key="1">
    <citation type="submission" date="2021-06" db="EMBL/GenBank/DDBJ databases">
        <authorList>
            <person name="Kallberg Y."/>
            <person name="Tangrot J."/>
            <person name="Rosling A."/>
        </authorList>
    </citation>
    <scope>NUCLEOTIDE SEQUENCE</scope>
    <source>
        <strain evidence="1">AU212A</strain>
    </source>
</reference>
<sequence length="56" mass="6511">MLKKSKENIINSIEPTLKPNQLNSKKKATLKKFTKSQEVKKRIATMLRRSLKQKGK</sequence>
<evidence type="ECO:0000313" key="2">
    <source>
        <dbReference type="Proteomes" id="UP000789860"/>
    </source>
</evidence>
<evidence type="ECO:0000313" key="1">
    <source>
        <dbReference type="EMBL" id="CAG8449944.1"/>
    </source>
</evidence>
<dbReference type="Proteomes" id="UP000789860">
    <property type="component" value="Unassembled WGS sequence"/>
</dbReference>
<gene>
    <name evidence="1" type="ORF">SCALOS_LOCUS1136</name>
</gene>
<accession>A0ACA9K395</accession>
<protein>
    <submittedName>
        <fullName evidence="1">615_t:CDS:1</fullName>
    </submittedName>
</protein>
<comment type="caution">
    <text evidence="1">The sequence shown here is derived from an EMBL/GenBank/DDBJ whole genome shotgun (WGS) entry which is preliminary data.</text>
</comment>
<keyword evidence="2" id="KW-1185">Reference proteome</keyword>
<name>A0ACA9K395_9GLOM</name>
<organism evidence="1 2">
    <name type="scientific">Scutellospora calospora</name>
    <dbReference type="NCBI Taxonomy" id="85575"/>
    <lineage>
        <taxon>Eukaryota</taxon>
        <taxon>Fungi</taxon>
        <taxon>Fungi incertae sedis</taxon>
        <taxon>Mucoromycota</taxon>
        <taxon>Glomeromycotina</taxon>
        <taxon>Glomeromycetes</taxon>
        <taxon>Diversisporales</taxon>
        <taxon>Gigasporaceae</taxon>
        <taxon>Scutellospora</taxon>
    </lineage>
</organism>
<dbReference type="EMBL" id="CAJVPM010000706">
    <property type="protein sequence ID" value="CAG8449944.1"/>
    <property type="molecule type" value="Genomic_DNA"/>
</dbReference>